<dbReference type="InterPro" id="IPR002938">
    <property type="entry name" value="FAD-bd"/>
</dbReference>
<dbReference type="PRINTS" id="PR00420">
    <property type="entry name" value="RNGMNOXGNASE"/>
</dbReference>
<evidence type="ECO:0000313" key="2">
    <source>
        <dbReference type="EMBL" id="MFD2518603.1"/>
    </source>
</evidence>
<reference evidence="3" key="1">
    <citation type="journal article" date="2019" name="Int. J. Syst. Evol. Microbiol.">
        <title>The Global Catalogue of Microorganisms (GCM) 10K type strain sequencing project: providing services to taxonomists for standard genome sequencing and annotation.</title>
        <authorList>
            <consortium name="The Broad Institute Genomics Platform"/>
            <consortium name="The Broad Institute Genome Sequencing Center for Infectious Disease"/>
            <person name="Wu L."/>
            <person name="Ma J."/>
        </authorList>
    </citation>
    <scope>NUCLEOTIDE SEQUENCE [LARGE SCALE GENOMIC DNA]</scope>
    <source>
        <strain evidence="3">KCTC 42585</strain>
    </source>
</reference>
<dbReference type="InterPro" id="IPR050407">
    <property type="entry name" value="Geranylgeranyl_reductase"/>
</dbReference>
<dbReference type="EC" id="1.-.-.-" evidence="2"/>
<dbReference type="EMBL" id="JBHULT010000010">
    <property type="protein sequence ID" value="MFD2518603.1"/>
    <property type="molecule type" value="Genomic_DNA"/>
</dbReference>
<evidence type="ECO:0000259" key="1">
    <source>
        <dbReference type="Pfam" id="PF01494"/>
    </source>
</evidence>
<comment type="caution">
    <text evidence="2">The sequence shown here is derived from an EMBL/GenBank/DDBJ whole genome shotgun (WGS) entry which is preliminary data.</text>
</comment>
<organism evidence="2 3">
    <name type="scientific">Salinimicrobium flavum</name>
    <dbReference type="NCBI Taxonomy" id="1737065"/>
    <lineage>
        <taxon>Bacteria</taxon>
        <taxon>Pseudomonadati</taxon>
        <taxon>Bacteroidota</taxon>
        <taxon>Flavobacteriia</taxon>
        <taxon>Flavobacteriales</taxon>
        <taxon>Flavobacteriaceae</taxon>
        <taxon>Salinimicrobium</taxon>
    </lineage>
</organism>
<keyword evidence="2" id="KW-0560">Oxidoreductase</keyword>
<gene>
    <name evidence="2" type="ORF">ACFSTG_11905</name>
</gene>
<protein>
    <submittedName>
        <fullName evidence="2">NAD(P)/FAD-dependent oxidoreductase</fullName>
        <ecNumber evidence="2">1.-.-.-</ecNumber>
    </submittedName>
</protein>
<accession>A0ABW5IYV3</accession>
<keyword evidence="3" id="KW-1185">Reference proteome</keyword>
<proteinExistence type="predicted"/>
<dbReference type="GO" id="GO:0016491">
    <property type="term" value="F:oxidoreductase activity"/>
    <property type="evidence" value="ECO:0007669"/>
    <property type="project" value="UniProtKB-KW"/>
</dbReference>
<sequence>MNKREVIIVGGGIAGLTAGIHLADRGVEVLLFEKESFPQHKVCGEYLSREVLPYFDELEIPLLEAGPKKISRLIYSTKKGNFLETSLEPGGLGISRYALDELLYRTALERGVEVKQEKVKDIHFGEGHFSVETSSDSYQSKHVLGAFGKRSNLDKELNREFFKNPAPWVGIKSHYYLPDFPDDLVGLHNFKGGYCGLSKTETGAVNVCFLATYKSFKDYKNPQVFTEKELRKNPFLNTFFTEATPLFEQPLSIAQISFSSKEIVKDHILMVGDSAGLIHPLCGNGMAMAVQGAKIASEVLLSAFNKAYAGREQMETDYRKKWEKEFRSRLNTGKWLQKILLKENLAEVSQALLSKMPFLLPEIIKRTHGRAIG</sequence>
<dbReference type="Pfam" id="PF01494">
    <property type="entry name" value="FAD_binding_3"/>
    <property type="match status" value="1"/>
</dbReference>
<dbReference type="PANTHER" id="PTHR42685">
    <property type="entry name" value="GERANYLGERANYL DIPHOSPHATE REDUCTASE"/>
    <property type="match status" value="1"/>
</dbReference>
<name>A0ABW5IYV3_9FLAO</name>
<dbReference type="SUPFAM" id="SSF51905">
    <property type="entry name" value="FAD/NAD(P)-binding domain"/>
    <property type="match status" value="1"/>
</dbReference>
<dbReference type="Proteomes" id="UP001597468">
    <property type="component" value="Unassembled WGS sequence"/>
</dbReference>
<dbReference type="InterPro" id="IPR036188">
    <property type="entry name" value="FAD/NAD-bd_sf"/>
</dbReference>
<feature type="domain" description="FAD-binding" evidence="1">
    <location>
        <begin position="5"/>
        <end position="303"/>
    </location>
</feature>
<dbReference type="Gene3D" id="3.50.50.60">
    <property type="entry name" value="FAD/NAD(P)-binding domain"/>
    <property type="match status" value="1"/>
</dbReference>
<evidence type="ECO:0000313" key="3">
    <source>
        <dbReference type="Proteomes" id="UP001597468"/>
    </source>
</evidence>
<dbReference type="PANTHER" id="PTHR42685:SF22">
    <property type="entry name" value="CONDITIONED MEDIUM FACTOR RECEPTOR 1"/>
    <property type="match status" value="1"/>
</dbReference>
<dbReference type="RefSeq" id="WP_380753006.1">
    <property type="nucleotide sequence ID" value="NZ_JBHULT010000010.1"/>
</dbReference>